<dbReference type="EMBL" id="CAUEEQ010037654">
    <property type="protein sequence ID" value="CAJ0954084.1"/>
    <property type="molecule type" value="Genomic_DNA"/>
</dbReference>
<dbReference type="PANTHER" id="PTHR37000">
    <property type="entry name" value="MUCIN-22"/>
    <property type="match status" value="1"/>
</dbReference>
<gene>
    <name evidence="3" type="ORF">RIMI_LOCUS14541383</name>
</gene>
<organism evidence="3 4">
    <name type="scientific">Ranitomeya imitator</name>
    <name type="common">mimic poison frog</name>
    <dbReference type="NCBI Taxonomy" id="111125"/>
    <lineage>
        <taxon>Eukaryota</taxon>
        <taxon>Metazoa</taxon>
        <taxon>Chordata</taxon>
        <taxon>Craniata</taxon>
        <taxon>Vertebrata</taxon>
        <taxon>Euteleostomi</taxon>
        <taxon>Amphibia</taxon>
        <taxon>Batrachia</taxon>
        <taxon>Anura</taxon>
        <taxon>Neobatrachia</taxon>
        <taxon>Hyloidea</taxon>
        <taxon>Dendrobatidae</taxon>
        <taxon>Dendrobatinae</taxon>
        <taxon>Ranitomeya</taxon>
    </lineage>
</organism>
<dbReference type="Pfam" id="PF00855">
    <property type="entry name" value="PWWP"/>
    <property type="match status" value="1"/>
</dbReference>
<feature type="compositionally biased region" description="Basic and acidic residues" evidence="1">
    <location>
        <begin position="231"/>
        <end position="241"/>
    </location>
</feature>
<comment type="caution">
    <text evidence="3">The sequence shown here is derived from an EMBL/GenBank/DDBJ whole genome shotgun (WGS) entry which is preliminary data.</text>
</comment>
<name>A0ABN9M1D1_9NEOB</name>
<dbReference type="InterPro" id="IPR000313">
    <property type="entry name" value="PWWP_dom"/>
</dbReference>
<proteinExistence type="predicted"/>
<evidence type="ECO:0000259" key="2">
    <source>
        <dbReference type="PROSITE" id="PS50812"/>
    </source>
</evidence>
<sequence>MLQPDTVLEWYLVATCRTSLTSQLEVPVNTKTQGMGSVAPQTQGMGSVAPQTQGMGSVAPQTQGMGFVAPQTQGMGSVAPQAQGMGFVAPQAQGMGSVATQTQGMESVAPQTQGMGSVAPQTQAMRSVAPQTQGMGSVAPQTQGMGSVAPQTQGMGFVAPQTQGMGSAAPQAQGMGSVAFQAQGMGSVASQARGMGSVAPQTQGSCLHRMDEACDLGRLSSAPSYYIDPDAPYKRGRDPEPRNGCSVPLTSPLQSHPPGYGQDPSCHYIPLRRLQDLASMMDRESMNGSHDMKRPEPTSPPYFYNNNSEPAIVPARPDPNHCYPDGPLKIGKPLKNGMHPPDSYHMEPQYSLEPLHYNLGGHEFGMALPVYGQQPSVVENIGEITSKIGTPPGFDTELEDLVPLDWGDEPGNPMNSKDGEQKTSFLAMIQDPEIPNGSHASPMSDNLLSPAQLDGELSGQGPRGQMCAGDQSVSPEEDLEDFEGNHELSSGNLELQDRQPRGKLPVRIFEEGAVVWAKLGQRPWWPCRICAEPQQDVNEAGTKKPPWQYYVETLGDLTEKVWVPAKAVVSFKGIYQFERLPDPRHPQKLKEGPLKNTLKKLLSLNEQVKYSF</sequence>
<accession>A0ABN9M1D1</accession>
<dbReference type="PANTHER" id="PTHR37000:SF3">
    <property type="entry name" value="MUCIN-22"/>
    <property type="match status" value="1"/>
</dbReference>
<protein>
    <recommendedName>
        <fullName evidence="2">PWWP domain-containing protein</fullName>
    </recommendedName>
</protein>
<dbReference type="Gene3D" id="2.30.30.140">
    <property type="match status" value="1"/>
</dbReference>
<feature type="region of interest" description="Disordered" evidence="1">
    <location>
        <begin position="225"/>
        <end position="266"/>
    </location>
</feature>
<keyword evidence="4" id="KW-1185">Reference proteome</keyword>
<evidence type="ECO:0000313" key="3">
    <source>
        <dbReference type="EMBL" id="CAJ0954084.1"/>
    </source>
</evidence>
<reference evidence="3" key="1">
    <citation type="submission" date="2023-07" db="EMBL/GenBank/DDBJ databases">
        <authorList>
            <person name="Stuckert A."/>
        </authorList>
    </citation>
    <scope>NUCLEOTIDE SEQUENCE</scope>
</reference>
<evidence type="ECO:0000313" key="4">
    <source>
        <dbReference type="Proteomes" id="UP001176940"/>
    </source>
</evidence>
<feature type="region of interest" description="Disordered" evidence="1">
    <location>
        <begin position="432"/>
        <end position="497"/>
    </location>
</feature>
<feature type="compositionally biased region" description="Polar residues" evidence="1">
    <location>
        <begin position="438"/>
        <end position="449"/>
    </location>
</feature>
<dbReference type="InterPro" id="IPR053330">
    <property type="entry name" value="Mucin-22-like"/>
</dbReference>
<feature type="domain" description="PWWP" evidence="2">
    <location>
        <begin position="511"/>
        <end position="573"/>
    </location>
</feature>
<evidence type="ECO:0000256" key="1">
    <source>
        <dbReference type="SAM" id="MobiDB-lite"/>
    </source>
</evidence>
<dbReference type="SUPFAM" id="SSF63748">
    <property type="entry name" value="Tudor/PWWP/MBT"/>
    <property type="match status" value="1"/>
</dbReference>
<dbReference type="Proteomes" id="UP001176940">
    <property type="component" value="Unassembled WGS sequence"/>
</dbReference>
<dbReference type="PROSITE" id="PS50812">
    <property type="entry name" value="PWWP"/>
    <property type="match status" value="1"/>
</dbReference>